<dbReference type="InterPro" id="IPR009875">
    <property type="entry name" value="PilZ_domain"/>
</dbReference>
<accession>A1ASV9</accession>
<dbReference type="RefSeq" id="WP_011736671.1">
    <property type="nucleotide sequence ID" value="NC_008609.1"/>
</dbReference>
<evidence type="ECO:0000313" key="3">
    <source>
        <dbReference type="Proteomes" id="UP000006732"/>
    </source>
</evidence>
<dbReference type="GO" id="GO:0035438">
    <property type="term" value="F:cyclic-di-GMP binding"/>
    <property type="evidence" value="ECO:0007669"/>
    <property type="project" value="InterPro"/>
</dbReference>
<feature type="domain" description="PilZ" evidence="1">
    <location>
        <begin position="6"/>
        <end position="89"/>
    </location>
</feature>
<proteinExistence type="predicted"/>
<dbReference type="KEGG" id="ppd:Ppro_2831"/>
<organism evidence="2 3">
    <name type="scientific">Pelobacter propionicus (strain DSM 2379 / NBRC 103807 / OttBd1)</name>
    <dbReference type="NCBI Taxonomy" id="338966"/>
    <lineage>
        <taxon>Bacteria</taxon>
        <taxon>Pseudomonadati</taxon>
        <taxon>Thermodesulfobacteriota</taxon>
        <taxon>Desulfuromonadia</taxon>
        <taxon>Desulfuromonadales</taxon>
        <taxon>Desulfuromonadaceae</taxon>
        <taxon>Pelobacter</taxon>
    </lineage>
</organism>
<protein>
    <submittedName>
        <fullName evidence="2">Type IV pilus assembly PilZ</fullName>
    </submittedName>
</protein>
<evidence type="ECO:0000313" key="2">
    <source>
        <dbReference type="EMBL" id="ABL00430.1"/>
    </source>
</evidence>
<dbReference type="AlphaFoldDB" id="A1ASV9"/>
<sequence>MQNVVRRGTRVACNDRCLLVFDGNSYTCKLENISISGVLVQCDESFPSQIHLGDRCGLMLCSDPKVCPGQYPARVARLDASKVALQFLDFEF</sequence>
<dbReference type="SUPFAM" id="SSF141371">
    <property type="entry name" value="PilZ domain-like"/>
    <property type="match status" value="1"/>
</dbReference>
<gene>
    <name evidence="2" type="ordered locus">Ppro_2831</name>
</gene>
<dbReference type="EMBL" id="CP000482">
    <property type="protein sequence ID" value="ABL00430.1"/>
    <property type="molecule type" value="Genomic_DNA"/>
</dbReference>
<dbReference type="Pfam" id="PF07238">
    <property type="entry name" value="PilZ"/>
    <property type="match status" value="1"/>
</dbReference>
<name>A1ASV9_PELPD</name>
<dbReference type="Proteomes" id="UP000006732">
    <property type="component" value="Chromosome"/>
</dbReference>
<dbReference type="Gene3D" id="2.40.10.220">
    <property type="entry name" value="predicted glycosyltransferase like domains"/>
    <property type="match status" value="1"/>
</dbReference>
<evidence type="ECO:0000259" key="1">
    <source>
        <dbReference type="Pfam" id="PF07238"/>
    </source>
</evidence>
<dbReference type="HOGENOM" id="CLU_2410643_0_0_7"/>
<reference evidence="2 3" key="1">
    <citation type="submission" date="2006-10" db="EMBL/GenBank/DDBJ databases">
        <title>Complete sequence of chromosome of Pelobacter propionicus DSM 2379.</title>
        <authorList>
            <consortium name="US DOE Joint Genome Institute"/>
            <person name="Copeland A."/>
            <person name="Lucas S."/>
            <person name="Lapidus A."/>
            <person name="Barry K."/>
            <person name="Detter J.C."/>
            <person name="Glavina del Rio T."/>
            <person name="Hammon N."/>
            <person name="Israni S."/>
            <person name="Dalin E."/>
            <person name="Tice H."/>
            <person name="Pitluck S."/>
            <person name="Saunders E."/>
            <person name="Brettin T."/>
            <person name="Bruce D."/>
            <person name="Han C."/>
            <person name="Tapia R."/>
            <person name="Schmutz J."/>
            <person name="Larimer F."/>
            <person name="Land M."/>
            <person name="Hauser L."/>
            <person name="Kyrpides N."/>
            <person name="Kim E."/>
            <person name="Lovley D."/>
            <person name="Richardson P."/>
        </authorList>
    </citation>
    <scope>NUCLEOTIDE SEQUENCE [LARGE SCALE GENOMIC DNA]</scope>
    <source>
        <strain evidence="3">DSM 2379 / NBRC 103807 / OttBd1</strain>
    </source>
</reference>
<keyword evidence="3" id="KW-1185">Reference proteome</keyword>